<dbReference type="AlphaFoldDB" id="A0A9P4VRL9"/>
<dbReference type="Proteomes" id="UP000799429">
    <property type="component" value="Unassembled WGS sequence"/>
</dbReference>
<name>A0A9P4VRL9_9PEZI</name>
<evidence type="ECO:0000313" key="2">
    <source>
        <dbReference type="Proteomes" id="UP000799429"/>
    </source>
</evidence>
<dbReference type="OrthoDB" id="3929549at2759"/>
<reference evidence="1" key="1">
    <citation type="journal article" date="2020" name="Stud. Mycol.">
        <title>101 Dothideomycetes genomes: a test case for predicting lifestyles and emergence of pathogens.</title>
        <authorList>
            <person name="Haridas S."/>
            <person name="Albert R."/>
            <person name="Binder M."/>
            <person name="Bloem J."/>
            <person name="Labutti K."/>
            <person name="Salamov A."/>
            <person name="Andreopoulos B."/>
            <person name="Baker S."/>
            <person name="Barry K."/>
            <person name="Bills G."/>
            <person name="Bluhm B."/>
            <person name="Cannon C."/>
            <person name="Castanera R."/>
            <person name="Culley D."/>
            <person name="Daum C."/>
            <person name="Ezra D."/>
            <person name="Gonzalez J."/>
            <person name="Henrissat B."/>
            <person name="Kuo A."/>
            <person name="Liang C."/>
            <person name="Lipzen A."/>
            <person name="Lutzoni F."/>
            <person name="Magnuson J."/>
            <person name="Mondo S."/>
            <person name="Nolan M."/>
            <person name="Ohm R."/>
            <person name="Pangilinan J."/>
            <person name="Park H.-J."/>
            <person name="Ramirez L."/>
            <person name="Alfaro M."/>
            <person name="Sun H."/>
            <person name="Tritt A."/>
            <person name="Yoshinaga Y."/>
            <person name="Zwiers L.-H."/>
            <person name="Turgeon B."/>
            <person name="Goodwin S."/>
            <person name="Spatafora J."/>
            <person name="Crous P."/>
            <person name="Grigoriev I."/>
        </authorList>
    </citation>
    <scope>NUCLEOTIDE SEQUENCE</scope>
    <source>
        <strain evidence="1">CBS 101060</strain>
    </source>
</reference>
<dbReference type="InterPro" id="IPR009057">
    <property type="entry name" value="Homeodomain-like_sf"/>
</dbReference>
<protein>
    <recommendedName>
        <fullName evidence="3">Helix-turn-helix domain-containing protein</fullName>
    </recommendedName>
</protein>
<dbReference type="SUPFAM" id="SSF46689">
    <property type="entry name" value="Homeodomain-like"/>
    <property type="match status" value="1"/>
</dbReference>
<evidence type="ECO:0000313" key="1">
    <source>
        <dbReference type="EMBL" id="KAF2841093.1"/>
    </source>
</evidence>
<evidence type="ECO:0008006" key="3">
    <source>
        <dbReference type="Google" id="ProtNLM"/>
    </source>
</evidence>
<proteinExistence type="predicted"/>
<comment type="caution">
    <text evidence="1">The sequence shown here is derived from an EMBL/GenBank/DDBJ whole genome shotgun (WGS) entry which is preliminary data.</text>
</comment>
<feature type="non-terminal residue" evidence="1">
    <location>
        <position position="1"/>
    </location>
</feature>
<dbReference type="EMBL" id="MU006091">
    <property type="protein sequence ID" value="KAF2841093.1"/>
    <property type="molecule type" value="Genomic_DNA"/>
</dbReference>
<accession>A0A9P4VRL9</accession>
<gene>
    <name evidence="1" type="ORF">M501DRAFT_1000247</name>
</gene>
<sequence length="84" mass="9557">KIGRRLPESVIQRIKARFDDNQPVPAIALALNISKTTIYKLKLNFDIFGAPYAPASVKNGRPRSLTEHREPVHRLRSCSLQLTY</sequence>
<organism evidence="1 2">
    <name type="scientific">Patellaria atrata CBS 101060</name>
    <dbReference type="NCBI Taxonomy" id="1346257"/>
    <lineage>
        <taxon>Eukaryota</taxon>
        <taxon>Fungi</taxon>
        <taxon>Dikarya</taxon>
        <taxon>Ascomycota</taxon>
        <taxon>Pezizomycotina</taxon>
        <taxon>Dothideomycetes</taxon>
        <taxon>Dothideomycetes incertae sedis</taxon>
        <taxon>Patellariales</taxon>
        <taxon>Patellariaceae</taxon>
        <taxon>Patellaria</taxon>
    </lineage>
</organism>
<keyword evidence="2" id="KW-1185">Reference proteome</keyword>